<sequence>MTATLAPSAGTAAPVPPAPTRSRGELVALAALLVGTAVLYLWDLGASGFANSYYAAAVQSMTQSWKAFLFGSLDAGNAITVDKPPASLWVMALSARIFGFSPWSMLVPQALMGLGSVALIHAAVRRVSGPVAGLLAGAVLALTPVAVLMFRFNNPDALLVLLMVAAAYATVRAIERAGTRWLLLAGVLIGFAFLTKMAQAFLVLPAFVSAYLVCAPTGLWRRVRQLLGAAVAVVVSAGWYVALVELWPAQSRPYIGGSEDNSLLELALGYNGLGRIFGGDGNGGGAHPTDLPTPTGAPAGELTAIGGPGGGGGFGGTPGIGRMFNDTAGGQVSWLLPAALALLVAGLWLTRRAPRTDPTRASLLLWGGWTVVTALVFSFAQGTFHEYYTVALAPPIAALVAIGGRELWRHRASWAARAALAVVVAGTAAWAWVLLGRSPDFLPWLRWAVVALAVVAVVAVLVPGAATRRIAALAALVAVLSGIAAPVAYALDTAGTAHTGSTPSAGPAVSGGRGGAGGDGGAMPAGAPTADGQDARGAGPDGGPGFPGAGGGPGGAVTADAELVAALRGAGTRWAAATVGAQQGGGLALASGTTVMSIGGFTGSDPAPTLEQFQAHVAAGEVRYFLAGGGFGGGGRVDLPGGTAAAPGTTAQEGAAGSSGAQDGRSGPGGRGGPGSAISAWVEQNFAPVSIGGQLVYDLKQPIG</sequence>
<evidence type="ECO:0000256" key="7">
    <source>
        <dbReference type="ARBA" id="ARBA00023136"/>
    </source>
</evidence>
<feature type="transmembrane region" description="Helical" evidence="9">
    <location>
        <begin position="226"/>
        <end position="244"/>
    </location>
</feature>
<dbReference type="InterPro" id="IPR050297">
    <property type="entry name" value="LipidA_mod_glycosyltrf_83"/>
</dbReference>
<dbReference type="InterPro" id="IPR038731">
    <property type="entry name" value="RgtA/B/C-like"/>
</dbReference>
<proteinExistence type="predicted"/>
<dbReference type="RefSeq" id="WP_252441094.1">
    <property type="nucleotide sequence ID" value="NZ_JAGSOV010000041.1"/>
</dbReference>
<protein>
    <submittedName>
        <fullName evidence="12">Glycosyltransferase family 39 protein</fullName>
    </submittedName>
</protein>
<dbReference type="PANTHER" id="PTHR33908:SF3">
    <property type="entry name" value="UNDECAPRENYL PHOSPHATE-ALPHA-4-AMINO-4-DEOXY-L-ARABINOSE ARABINOSYL TRANSFERASE"/>
    <property type="match status" value="1"/>
</dbReference>
<dbReference type="PANTHER" id="PTHR33908">
    <property type="entry name" value="MANNOSYLTRANSFERASE YKCB-RELATED"/>
    <property type="match status" value="1"/>
</dbReference>
<evidence type="ECO:0000256" key="8">
    <source>
        <dbReference type="SAM" id="MobiDB-lite"/>
    </source>
</evidence>
<keyword evidence="2" id="KW-1003">Cell membrane</keyword>
<feature type="transmembrane region" description="Helical" evidence="9">
    <location>
        <begin position="470"/>
        <end position="491"/>
    </location>
</feature>
<feature type="region of interest" description="Disordered" evidence="8">
    <location>
        <begin position="639"/>
        <end position="677"/>
    </location>
</feature>
<reference evidence="12" key="1">
    <citation type="submission" date="2021-04" db="EMBL/GenBank/DDBJ databases">
        <title>Pseudonocardia sp. nov., isolated from sandy soil of mangrove forest.</title>
        <authorList>
            <person name="Zan Z."/>
            <person name="Huang R."/>
            <person name="Liu W."/>
        </authorList>
    </citation>
    <scope>NUCLEOTIDE SEQUENCE</scope>
    <source>
        <strain evidence="12">S2-4</strain>
    </source>
</reference>
<evidence type="ECO:0000256" key="3">
    <source>
        <dbReference type="ARBA" id="ARBA00022676"/>
    </source>
</evidence>
<feature type="transmembrane region" description="Helical" evidence="9">
    <location>
        <begin position="414"/>
        <end position="432"/>
    </location>
</feature>
<evidence type="ECO:0000256" key="4">
    <source>
        <dbReference type="ARBA" id="ARBA00022679"/>
    </source>
</evidence>
<evidence type="ECO:0000256" key="2">
    <source>
        <dbReference type="ARBA" id="ARBA00022475"/>
    </source>
</evidence>
<dbReference type="Pfam" id="PF24878">
    <property type="entry name" value="YkcB_C"/>
    <property type="match status" value="1"/>
</dbReference>
<feature type="transmembrane region" description="Helical" evidence="9">
    <location>
        <begin position="103"/>
        <end position="124"/>
    </location>
</feature>
<dbReference type="Pfam" id="PF13231">
    <property type="entry name" value="PMT_2"/>
    <property type="match status" value="1"/>
</dbReference>
<feature type="compositionally biased region" description="Low complexity" evidence="8">
    <location>
        <begin position="524"/>
        <end position="538"/>
    </location>
</feature>
<evidence type="ECO:0000256" key="9">
    <source>
        <dbReference type="SAM" id="Phobius"/>
    </source>
</evidence>
<name>A0ABT1A374_9PSEU</name>
<comment type="subcellular location">
    <subcellularLocation>
        <location evidence="1">Cell membrane</location>
        <topology evidence="1">Multi-pass membrane protein</topology>
    </subcellularLocation>
</comment>
<feature type="transmembrane region" description="Helical" evidence="9">
    <location>
        <begin position="130"/>
        <end position="150"/>
    </location>
</feature>
<feature type="compositionally biased region" description="Low complexity" evidence="8">
    <location>
        <begin position="639"/>
        <end position="665"/>
    </location>
</feature>
<keyword evidence="7 9" id="KW-0472">Membrane</keyword>
<evidence type="ECO:0000313" key="13">
    <source>
        <dbReference type="Proteomes" id="UP001165283"/>
    </source>
</evidence>
<evidence type="ECO:0000313" key="12">
    <source>
        <dbReference type="EMBL" id="MCO1657447.1"/>
    </source>
</evidence>
<feature type="region of interest" description="Disordered" evidence="8">
    <location>
        <begin position="496"/>
        <end position="554"/>
    </location>
</feature>
<dbReference type="EMBL" id="JAGSOV010000041">
    <property type="protein sequence ID" value="MCO1657447.1"/>
    <property type="molecule type" value="Genomic_DNA"/>
</dbReference>
<evidence type="ECO:0000259" key="11">
    <source>
        <dbReference type="Pfam" id="PF24878"/>
    </source>
</evidence>
<feature type="compositionally biased region" description="Gly residues" evidence="8">
    <location>
        <begin position="666"/>
        <end position="675"/>
    </location>
</feature>
<feature type="transmembrane region" description="Helical" evidence="9">
    <location>
        <begin position="386"/>
        <end position="402"/>
    </location>
</feature>
<feature type="domain" description="Putative mannosyltransferase YkcA/B-like C-terminal" evidence="11">
    <location>
        <begin position="570"/>
        <end position="635"/>
    </location>
</feature>
<comment type="caution">
    <text evidence="12">The sequence shown here is derived from an EMBL/GenBank/DDBJ whole genome shotgun (WGS) entry which is preliminary data.</text>
</comment>
<feature type="compositionally biased region" description="Gly residues" evidence="8">
    <location>
        <begin position="509"/>
        <end position="523"/>
    </location>
</feature>
<accession>A0ABT1A374</accession>
<keyword evidence="6 9" id="KW-1133">Transmembrane helix</keyword>
<evidence type="ECO:0000256" key="5">
    <source>
        <dbReference type="ARBA" id="ARBA00022692"/>
    </source>
</evidence>
<evidence type="ECO:0000256" key="6">
    <source>
        <dbReference type="ARBA" id="ARBA00022989"/>
    </source>
</evidence>
<feature type="transmembrane region" description="Helical" evidence="9">
    <location>
        <begin position="361"/>
        <end position="380"/>
    </location>
</feature>
<dbReference type="InterPro" id="IPR056785">
    <property type="entry name" value="YkcA/B-like_C"/>
</dbReference>
<feature type="transmembrane region" description="Helical" evidence="9">
    <location>
        <begin position="444"/>
        <end position="463"/>
    </location>
</feature>
<organism evidence="12 13">
    <name type="scientific">Pseudonocardia humida</name>
    <dbReference type="NCBI Taxonomy" id="2800819"/>
    <lineage>
        <taxon>Bacteria</taxon>
        <taxon>Bacillati</taxon>
        <taxon>Actinomycetota</taxon>
        <taxon>Actinomycetes</taxon>
        <taxon>Pseudonocardiales</taxon>
        <taxon>Pseudonocardiaceae</taxon>
        <taxon>Pseudonocardia</taxon>
    </lineage>
</organism>
<keyword evidence="5 9" id="KW-0812">Transmembrane</keyword>
<feature type="transmembrane region" description="Helical" evidence="9">
    <location>
        <begin position="157"/>
        <end position="175"/>
    </location>
</feature>
<feature type="transmembrane region" description="Helical" evidence="9">
    <location>
        <begin position="26"/>
        <end position="42"/>
    </location>
</feature>
<feature type="transmembrane region" description="Helical" evidence="9">
    <location>
        <begin position="181"/>
        <end position="214"/>
    </location>
</feature>
<feature type="domain" description="Glycosyltransferase RgtA/B/C/D-like" evidence="10">
    <location>
        <begin position="82"/>
        <end position="237"/>
    </location>
</feature>
<evidence type="ECO:0000259" key="10">
    <source>
        <dbReference type="Pfam" id="PF13231"/>
    </source>
</evidence>
<feature type="transmembrane region" description="Helical" evidence="9">
    <location>
        <begin position="332"/>
        <end position="349"/>
    </location>
</feature>
<dbReference type="Proteomes" id="UP001165283">
    <property type="component" value="Unassembled WGS sequence"/>
</dbReference>
<feature type="compositionally biased region" description="Gly residues" evidence="8">
    <location>
        <begin position="539"/>
        <end position="554"/>
    </location>
</feature>
<keyword evidence="4" id="KW-0808">Transferase</keyword>
<keyword evidence="3" id="KW-0328">Glycosyltransferase</keyword>
<gene>
    <name evidence="12" type="ORF">KDL28_20530</name>
</gene>
<keyword evidence="13" id="KW-1185">Reference proteome</keyword>
<evidence type="ECO:0000256" key="1">
    <source>
        <dbReference type="ARBA" id="ARBA00004651"/>
    </source>
</evidence>